<organism evidence="2 3">
    <name type="scientific">Dentiscutata erythropus</name>
    <dbReference type="NCBI Taxonomy" id="1348616"/>
    <lineage>
        <taxon>Eukaryota</taxon>
        <taxon>Fungi</taxon>
        <taxon>Fungi incertae sedis</taxon>
        <taxon>Mucoromycota</taxon>
        <taxon>Glomeromycotina</taxon>
        <taxon>Glomeromycetes</taxon>
        <taxon>Diversisporales</taxon>
        <taxon>Gigasporaceae</taxon>
        <taxon>Dentiscutata</taxon>
    </lineage>
</organism>
<dbReference type="Gene3D" id="2.60.120.200">
    <property type="match status" value="1"/>
</dbReference>
<dbReference type="SMART" id="SM00267">
    <property type="entry name" value="GGDEF"/>
    <property type="match status" value="1"/>
</dbReference>
<dbReference type="GO" id="GO:0052621">
    <property type="term" value="F:diguanylate cyclase activity"/>
    <property type="evidence" value="ECO:0007669"/>
    <property type="project" value="TreeGrafter"/>
</dbReference>
<dbReference type="NCBIfam" id="TIGR00254">
    <property type="entry name" value="GGDEF"/>
    <property type="match status" value="1"/>
</dbReference>
<feature type="non-terminal residue" evidence="2">
    <location>
        <position position="417"/>
    </location>
</feature>
<keyword evidence="3" id="KW-1185">Reference proteome</keyword>
<sequence>AYLLKSLEEEFTCARDKRDLSLIFIDIDHFKRINDKYTHDAGDYVLKELATLIQTLIRPEDVFARYGGEEVTILLKNANPELAFESAEKIRKAIESHDFNYDGKRIPVTVSSGIADMNSSVESHEDLLKRADQALYVAKLQGRNRVKIWTKDIDSESDSNNYLEMFSGPIYFPSNRKTIQHNKLPSVTNELSVTFQLNLKRHNSDWINIFHKGENAQQTRTPAFFLSPNNSQPHFTCSVNNNWNYYGQTGPNLELNRWYHIAYTLSEPQKCMELYVNGKSIGYIETKEIKFNEFPLKIGHSDWHADFQGQMSNFRFYNICLSADKVFKDYISYHSNELGRNQVKIRPKKLTQIVSFETLKESQILINAKIFSRPTYFPTNKKTIQHNGLPFVINELSVIFRLNIEKHAPDWIPIFHK</sequence>
<dbReference type="InterPro" id="IPR050469">
    <property type="entry name" value="Diguanylate_Cyclase"/>
</dbReference>
<protein>
    <submittedName>
        <fullName evidence="2">14705_t:CDS:1</fullName>
    </submittedName>
</protein>
<dbReference type="PANTHER" id="PTHR45138">
    <property type="entry name" value="REGULATORY COMPONENTS OF SENSORY TRANSDUCTION SYSTEM"/>
    <property type="match status" value="1"/>
</dbReference>
<dbReference type="SUPFAM" id="SSF49899">
    <property type="entry name" value="Concanavalin A-like lectins/glucanases"/>
    <property type="match status" value="1"/>
</dbReference>
<dbReference type="InterPro" id="IPR043128">
    <property type="entry name" value="Rev_trsase/Diguanyl_cyclase"/>
</dbReference>
<dbReference type="Pfam" id="PF00990">
    <property type="entry name" value="GGDEF"/>
    <property type="match status" value="1"/>
</dbReference>
<dbReference type="InterPro" id="IPR000160">
    <property type="entry name" value="GGDEF_dom"/>
</dbReference>
<dbReference type="GO" id="GO:0005886">
    <property type="term" value="C:plasma membrane"/>
    <property type="evidence" value="ECO:0007669"/>
    <property type="project" value="TreeGrafter"/>
</dbReference>
<dbReference type="AlphaFoldDB" id="A0A9N9JYK9"/>
<dbReference type="Pfam" id="PF13385">
    <property type="entry name" value="Laminin_G_3"/>
    <property type="match status" value="1"/>
</dbReference>
<dbReference type="Gene3D" id="3.30.70.270">
    <property type="match status" value="1"/>
</dbReference>
<proteinExistence type="predicted"/>
<accession>A0A9N9JYK9</accession>
<dbReference type="SUPFAM" id="SSF55073">
    <property type="entry name" value="Nucleotide cyclase"/>
    <property type="match status" value="1"/>
</dbReference>
<reference evidence="2" key="1">
    <citation type="submission" date="2021-06" db="EMBL/GenBank/DDBJ databases">
        <authorList>
            <person name="Kallberg Y."/>
            <person name="Tangrot J."/>
            <person name="Rosling A."/>
        </authorList>
    </citation>
    <scope>NUCLEOTIDE SEQUENCE</scope>
    <source>
        <strain evidence="2">MA453B</strain>
    </source>
</reference>
<dbReference type="InterPro" id="IPR029787">
    <property type="entry name" value="Nucleotide_cyclase"/>
</dbReference>
<comment type="caution">
    <text evidence="2">The sequence shown here is derived from an EMBL/GenBank/DDBJ whole genome shotgun (WGS) entry which is preliminary data.</text>
</comment>
<dbReference type="InterPro" id="IPR013320">
    <property type="entry name" value="ConA-like_dom_sf"/>
</dbReference>
<gene>
    <name evidence="2" type="ORF">DERYTH_LOCUS23880</name>
</gene>
<evidence type="ECO:0000259" key="1">
    <source>
        <dbReference type="PROSITE" id="PS50887"/>
    </source>
</evidence>
<dbReference type="FunFam" id="3.30.70.270:FF:000001">
    <property type="entry name" value="Diguanylate cyclase domain protein"/>
    <property type="match status" value="1"/>
</dbReference>
<dbReference type="CDD" id="cd01949">
    <property type="entry name" value="GGDEF"/>
    <property type="match status" value="1"/>
</dbReference>
<dbReference type="OrthoDB" id="2324354at2759"/>
<name>A0A9N9JYK9_9GLOM</name>
<dbReference type="GO" id="GO:0043709">
    <property type="term" value="P:cell adhesion involved in single-species biofilm formation"/>
    <property type="evidence" value="ECO:0007669"/>
    <property type="project" value="TreeGrafter"/>
</dbReference>
<dbReference type="PROSITE" id="PS50887">
    <property type="entry name" value="GGDEF"/>
    <property type="match status" value="1"/>
</dbReference>
<dbReference type="Proteomes" id="UP000789405">
    <property type="component" value="Unassembled WGS sequence"/>
</dbReference>
<dbReference type="PANTHER" id="PTHR45138:SF9">
    <property type="entry name" value="DIGUANYLATE CYCLASE DGCM-RELATED"/>
    <property type="match status" value="1"/>
</dbReference>
<evidence type="ECO:0000313" key="3">
    <source>
        <dbReference type="Proteomes" id="UP000789405"/>
    </source>
</evidence>
<dbReference type="EMBL" id="CAJVPY010037874">
    <property type="protein sequence ID" value="CAG8803394.1"/>
    <property type="molecule type" value="Genomic_DNA"/>
</dbReference>
<feature type="domain" description="GGDEF" evidence="1">
    <location>
        <begin position="18"/>
        <end position="151"/>
    </location>
</feature>
<evidence type="ECO:0000313" key="2">
    <source>
        <dbReference type="EMBL" id="CAG8803394.1"/>
    </source>
</evidence>
<feature type="non-terminal residue" evidence="2">
    <location>
        <position position="1"/>
    </location>
</feature>